<evidence type="ECO:0000313" key="3">
    <source>
        <dbReference type="Proteomes" id="UP000239388"/>
    </source>
</evidence>
<sequence length="95" mass="10059">MPSRISGKVVSISDSGDAITDLDHAQLVDVPKDDRTSIECGGHTTLGIYPADHDQPEMTYVAILGSSGFLELSLIGDSAAKFLGLKVNDGVTIKW</sequence>
<accession>A0A2S8F7U4</accession>
<dbReference type="SUPFAM" id="SSF101852">
    <property type="entry name" value="Bacterial fluorinating enzyme, C-terminal domain"/>
    <property type="match status" value="1"/>
</dbReference>
<name>A0A2S8F7U4_9BACT</name>
<dbReference type="Pfam" id="PF20257">
    <property type="entry name" value="SAM_HAT_C"/>
    <property type="match status" value="1"/>
</dbReference>
<gene>
    <name evidence="2" type="ORF">C5Y98_25375</name>
</gene>
<reference evidence="2 3" key="1">
    <citation type="submission" date="2018-02" db="EMBL/GenBank/DDBJ databases">
        <title>Comparative genomes isolates from brazilian mangrove.</title>
        <authorList>
            <person name="Araujo J.E."/>
            <person name="Taketani R.G."/>
            <person name="Silva M.C.P."/>
            <person name="Loureco M.V."/>
            <person name="Andreote F.D."/>
        </authorList>
    </citation>
    <scope>NUCLEOTIDE SEQUENCE [LARGE SCALE GENOMIC DNA]</scope>
    <source>
        <strain evidence="2 3">NAP PRIS-MGV</strain>
    </source>
</reference>
<comment type="caution">
    <text evidence="2">The sequence shown here is derived from an EMBL/GenBank/DDBJ whole genome shotgun (WGS) entry which is preliminary data.</text>
</comment>
<dbReference type="Proteomes" id="UP000239388">
    <property type="component" value="Unassembled WGS sequence"/>
</dbReference>
<dbReference type="InterPro" id="IPR046470">
    <property type="entry name" value="SAM_HAT_C"/>
</dbReference>
<proteinExistence type="predicted"/>
<dbReference type="Gene3D" id="2.40.30.90">
    <property type="entry name" value="Bacterial fluorinating enzyme like"/>
    <property type="match status" value="1"/>
</dbReference>
<dbReference type="RefSeq" id="WP_105358617.1">
    <property type="nucleotide sequence ID" value="NZ_PUIB01000025.1"/>
</dbReference>
<keyword evidence="2" id="KW-0032">Aminotransferase</keyword>
<dbReference type="GO" id="GO:0008483">
    <property type="term" value="F:transaminase activity"/>
    <property type="evidence" value="ECO:0007669"/>
    <property type="project" value="UniProtKB-KW"/>
</dbReference>
<keyword evidence="2" id="KW-0808">Transferase</keyword>
<protein>
    <submittedName>
        <fullName evidence="2">Adenosylmethionine-8-amino-7-oxononanoate aminotransferase</fullName>
    </submittedName>
</protein>
<organism evidence="2 3">
    <name type="scientific">Blastopirellula marina</name>
    <dbReference type="NCBI Taxonomy" id="124"/>
    <lineage>
        <taxon>Bacteria</taxon>
        <taxon>Pseudomonadati</taxon>
        <taxon>Planctomycetota</taxon>
        <taxon>Planctomycetia</taxon>
        <taxon>Pirellulales</taxon>
        <taxon>Pirellulaceae</taxon>
        <taxon>Blastopirellula</taxon>
    </lineage>
</organism>
<evidence type="ECO:0000313" key="2">
    <source>
        <dbReference type="EMBL" id="PQO28232.1"/>
    </source>
</evidence>
<dbReference type="AlphaFoldDB" id="A0A2S8F7U4"/>
<feature type="domain" description="S-adenosyl-l-methionine hydroxide adenosyltransferase C-terminal" evidence="1">
    <location>
        <begin position="8"/>
        <end position="91"/>
    </location>
</feature>
<evidence type="ECO:0000259" key="1">
    <source>
        <dbReference type="Pfam" id="PF20257"/>
    </source>
</evidence>
<dbReference type="OrthoDB" id="278624at2"/>
<dbReference type="EMBL" id="PUIB01000025">
    <property type="protein sequence ID" value="PQO28232.1"/>
    <property type="molecule type" value="Genomic_DNA"/>
</dbReference>
<dbReference type="InterPro" id="IPR023227">
    <property type="entry name" value="SAM_OH_AdoTrfase_C_sf"/>
</dbReference>